<dbReference type="RefSeq" id="WP_091711604.1">
    <property type="nucleotide sequence ID" value="NZ_FOSH01000002.1"/>
</dbReference>
<proteinExistence type="predicted"/>
<evidence type="ECO:0000313" key="2">
    <source>
        <dbReference type="Proteomes" id="UP000198924"/>
    </source>
</evidence>
<dbReference type="AlphaFoldDB" id="A0A1I3V449"/>
<gene>
    <name evidence="1" type="ORF">SAMN04488079_102225</name>
</gene>
<evidence type="ECO:0000313" key="1">
    <source>
        <dbReference type="EMBL" id="SFJ89882.1"/>
    </source>
</evidence>
<reference evidence="2" key="1">
    <citation type="submission" date="2016-10" db="EMBL/GenBank/DDBJ databases">
        <authorList>
            <person name="Varghese N."/>
            <person name="Submissions S."/>
        </authorList>
    </citation>
    <scope>NUCLEOTIDE SEQUENCE [LARGE SCALE GENOMIC DNA]</scope>
    <source>
        <strain evidence="2">DSM 11578</strain>
    </source>
</reference>
<dbReference type="STRING" id="45496.SAMN04488079_102225"/>
<dbReference type="EMBL" id="FOSH01000002">
    <property type="protein sequence ID" value="SFJ89882.1"/>
    <property type="molecule type" value="Genomic_DNA"/>
</dbReference>
<dbReference type="OrthoDB" id="6385263at2"/>
<accession>A0A1I3V449</accession>
<organism evidence="1 2">
    <name type="scientific">Methylophaga sulfidovorans</name>
    <dbReference type="NCBI Taxonomy" id="45496"/>
    <lineage>
        <taxon>Bacteria</taxon>
        <taxon>Pseudomonadati</taxon>
        <taxon>Pseudomonadota</taxon>
        <taxon>Gammaproteobacteria</taxon>
        <taxon>Thiotrichales</taxon>
        <taxon>Piscirickettsiaceae</taxon>
        <taxon>Methylophaga</taxon>
    </lineage>
</organism>
<dbReference type="Proteomes" id="UP000198924">
    <property type="component" value="Unassembled WGS sequence"/>
</dbReference>
<keyword evidence="2" id="KW-1185">Reference proteome</keyword>
<name>A0A1I3V449_9GAMM</name>
<protein>
    <submittedName>
        <fullName evidence="1">Uncharacterized protein</fullName>
    </submittedName>
</protein>
<sequence length="134" mass="15840">MDAINPKLLWEIFKHIQRWLANLNRAGEERQQQSRKALRNVIIAARETSVYVRQIQDTQQTDHATERHLAKYWTQLGFDLEDLGLNKLAKRCHITGKHWADPKFYTNDFLQKADISLERMETLAKQILLDIDKL</sequence>